<accession>A0A855XC38</accession>
<dbReference type="PIRSF" id="PIRSF001455">
    <property type="entry name" value="DHQ_synth"/>
    <property type="match status" value="1"/>
</dbReference>
<dbReference type="Gene3D" id="3.40.50.1970">
    <property type="match status" value="1"/>
</dbReference>
<keyword evidence="8" id="KW-0456">Lyase</keyword>
<evidence type="ECO:0000256" key="7">
    <source>
        <dbReference type="ARBA" id="ARBA00023027"/>
    </source>
</evidence>
<evidence type="ECO:0000259" key="10">
    <source>
        <dbReference type="Pfam" id="PF01761"/>
    </source>
</evidence>
<keyword evidence="4" id="KW-0479">Metal-binding</keyword>
<dbReference type="InterPro" id="IPR050071">
    <property type="entry name" value="Dehydroquinate_synthase"/>
</dbReference>
<dbReference type="Proteomes" id="UP000250918">
    <property type="component" value="Unassembled WGS sequence"/>
</dbReference>
<protein>
    <recommendedName>
        <fullName evidence="14">3-dehydroquinate synthase</fullName>
    </recommendedName>
</protein>
<keyword evidence="9" id="KW-0170">Cobalt</keyword>
<comment type="cofactor">
    <cofactor evidence="3">
        <name>Zn(2+)</name>
        <dbReference type="ChEBI" id="CHEBI:29105"/>
    </cofactor>
</comment>
<organism evidence="12 13">
    <name type="scientific">candidate division GN15 bacterium</name>
    <dbReference type="NCBI Taxonomy" id="2072418"/>
    <lineage>
        <taxon>Bacteria</taxon>
        <taxon>candidate division GN15</taxon>
    </lineage>
</organism>
<gene>
    <name evidence="12" type="ORF">C3F09_01415</name>
</gene>
<keyword evidence="5" id="KW-0547">Nucleotide-binding</keyword>
<evidence type="ECO:0000256" key="4">
    <source>
        <dbReference type="ARBA" id="ARBA00022723"/>
    </source>
</evidence>
<reference evidence="12 13" key="1">
    <citation type="journal article" date="2018" name="ISME J.">
        <title>A methanotrophic archaeon couples anaerobic oxidation of methane to Fe(III) reduction.</title>
        <authorList>
            <person name="Cai C."/>
            <person name="Leu A.O."/>
            <person name="Xie G.J."/>
            <person name="Guo J."/>
            <person name="Feng Y."/>
            <person name="Zhao J.X."/>
            <person name="Tyson G.W."/>
            <person name="Yuan Z."/>
            <person name="Hu S."/>
        </authorList>
    </citation>
    <scope>NUCLEOTIDE SEQUENCE [LARGE SCALE GENOMIC DNA]</scope>
    <source>
        <strain evidence="12">FeB_12</strain>
    </source>
</reference>
<evidence type="ECO:0000256" key="3">
    <source>
        <dbReference type="ARBA" id="ARBA00001947"/>
    </source>
</evidence>
<dbReference type="GO" id="GO:0046872">
    <property type="term" value="F:metal ion binding"/>
    <property type="evidence" value="ECO:0007669"/>
    <property type="project" value="UniProtKB-KW"/>
</dbReference>
<dbReference type="AlphaFoldDB" id="A0A855XC38"/>
<feature type="domain" description="3-dehydroquinate synthase C-terminal" evidence="11">
    <location>
        <begin position="182"/>
        <end position="324"/>
    </location>
</feature>
<dbReference type="InterPro" id="IPR056179">
    <property type="entry name" value="DHQS_C"/>
</dbReference>
<evidence type="ECO:0000256" key="2">
    <source>
        <dbReference type="ARBA" id="ARBA00001941"/>
    </source>
</evidence>
<dbReference type="GO" id="GO:0003856">
    <property type="term" value="F:3-dehydroquinate synthase activity"/>
    <property type="evidence" value="ECO:0007669"/>
    <property type="project" value="TreeGrafter"/>
</dbReference>
<dbReference type="Pfam" id="PF24621">
    <property type="entry name" value="DHQS_C"/>
    <property type="match status" value="1"/>
</dbReference>
<dbReference type="EMBL" id="PQAP01000006">
    <property type="protein sequence ID" value="PWB75946.1"/>
    <property type="molecule type" value="Genomic_DNA"/>
</dbReference>
<dbReference type="PANTHER" id="PTHR43622">
    <property type="entry name" value="3-DEHYDROQUINATE SYNTHASE"/>
    <property type="match status" value="1"/>
</dbReference>
<dbReference type="GO" id="GO:0000166">
    <property type="term" value="F:nucleotide binding"/>
    <property type="evidence" value="ECO:0007669"/>
    <property type="project" value="UniProtKB-KW"/>
</dbReference>
<dbReference type="Pfam" id="PF01761">
    <property type="entry name" value="DHQ_synthase"/>
    <property type="match status" value="1"/>
</dbReference>
<dbReference type="SUPFAM" id="SSF56796">
    <property type="entry name" value="Dehydroquinate synthase-like"/>
    <property type="match status" value="1"/>
</dbReference>
<dbReference type="GO" id="GO:0009073">
    <property type="term" value="P:aromatic amino acid family biosynthetic process"/>
    <property type="evidence" value="ECO:0007669"/>
    <property type="project" value="InterPro"/>
</dbReference>
<dbReference type="PANTHER" id="PTHR43622:SF1">
    <property type="entry name" value="3-DEHYDROQUINATE SYNTHASE"/>
    <property type="match status" value="1"/>
</dbReference>
<dbReference type="InterPro" id="IPR030960">
    <property type="entry name" value="DHQS/DOIS_N"/>
</dbReference>
<evidence type="ECO:0000256" key="6">
    <source>
        <dbReference type="ARBA" id="ARBA00022833"/>
    </source>
</evidence>
<dbReference type="CDD" id="cd08195">
    <property type="entry name" value="DHQS"/>
    <property type="match status" value="1"/>
</dbReference>
<evidence type="ECO:0008006" key="14">
    <source>
        <dbReference type="Google" id="ProtNLM"/>
    </source>
</evidence>
<evidence type="ECO:0000256" key="8">
    <source>
        <dbReference type="ARBA" id="ARBA00023239"/>
    </source>
</evidence>
<dbReference type="Gene3D" id="1.20.1090.10">
    <property type="entry name" value="Dehydroquinate synthase-like - alpha domain"/>
    <property type="match status" value="1"/>
</dbReference>
<evidence type="ECO:0000313" key="13">
    <source>
        <dbReference type="Proteomes" id="UP000250918"/>
    </source>
</evidence>
<evidence type="ECO:0000259" key="11">
    <source>
        <dbReference type="Pfam" id="PF24621"/>
    </source>
</evidence>
<evidence type="ECO:0000313" key="12">
    <source>
        <dbReference type="EMBL" id="PWB75946.1"/>
    </source>
</evidence>
<evidence type="ECO:0000256" key="1">
    <source>
        <dbReference type="ARBA" id="ARBA00001911"/>
    </source>
</evidence>
<dbReference type="InterPro" id="IPR030963">
    <property type="entry name" value="DHQ_synth_fam"/>
</dbReference>
<name>A0A855XC38_9BACT</name>
<keyword evidence="6" id="KW-0862">Zinc</keyword>
<evidence type="ECO:0000256" key="9">
    <source>
        <dbReference type="ARBA" id="ARBA00023285"/>
    </source>
</evidence>
<keyword evidence="7" id="KW-0520">NAD</keyword>
<dbReference type="FunFam" id="3.40.50.1970:FF:000007">
    <property type="entry name" value="Pentafunctional AROM polypeptide"/>
    <property type="match status" value="1"/>
</dbReference>
<feature type="domain" description="3-dehydroquinate synthase N-terminal" evidence="10">
    <location>
        <begin position="69"/>
        <end position="179"/>
    </location>
</feature>
<comment type="caution">
    <text evidence="12">The sequence shown here is derived from an EMBL/GenBank/DDBJ whole genome shotgun (WGS) entry which is preliminary data.</text>
</comment>
<comment type="cofactor">
    <cofactor evidence="2">
        <name>Co(2+)</name>
        <dbReference type="ChEBI" id="CHEBI:48828"/>
    </cofactor>
</comment>
<proteinExistence type="predicted"/>
<comment type="cofactor">
    <cofactor evidence="1">
        <name>NAD(+)</name>
        <dbReference type="ChEBI" id="CHEBI:57540"/>
    </cofactor>
</comment>
<sequence>MSVRIEVDLGERSYPIIIDGAKRPEVHRQIRAVRPDRVFAVFDAQVFALHGRALIDDLKKSGEPACSLTLPIDERAKNRSTVNEIHDWLLAEGVSRSDLILAVGGGVTTDLIGYAAATVLRGVSWGAIPTTLVGMIDAAIGGKTGINHPLAKNAIGVFWQPQFVYSYTPYLNTLDERQVYAGIGELIKYAGLAGESLIAMTSELVDVAGIGSGRKLEKAIAVAAAYKAALVSEDERDVGIRQFLNLGHTFAHGLEQSLGYGKLLHGEAVSVGLLAAVYLSEMTIAGARTNLAGYRQVVEENIARVPRRTIEVDRVLKAMEFDKKRAGRSIRLILLKRPGRPVIRSGIDSQRIRQALERAVQFYRENGGKRGADSHH</sequence>
<evidence type="ECO:0000256" key="5">
    <source>
        <dbReference type="ARBA" id="ARBA00022741"/>
    </source>
</evidence>